<comment type="caution">
    <text evidence="2">The sequence shown here is derived from an EMBL/GenBank/DDBJ whole genome shotgun (WGS) entry which is preliminary data.</text>
</comment>
<organism evidence="2 3">
    <name type="scientific">Colletotrichum navitas</name>
    <dbReference type="NCBI Taxonomy" id="681940"/>
    <lineage>
        <taxon>Eukaryota</taxon>
        <taxon>Fungi</taxon>
        <taxon>Dikarya</taxon>
        <taxon>Ascomycota</taxon>
        <taxon>Pezizomycotina</taxon>
        <taxon>Sordariomycetes</taxon>
        <taxon>Hypocreomycetidae</taxon>
        <taxon>Glomerellales</taxon>
        <taxon>Glomerellaceae</taxon>
        <taxon>Colletotrichum</taxon>
        <taxon>Colletotrichum graminicola species complex</taxon>
    </lineage>
</organism>
<accession>A0AAD8QA16</accession>
<feature type="region of interest" description="Disordered" evidence="1">
    <location>
        <begin position="169"/>
        <end position="195"/>
    </location>
</feature>
<name>A0AAD8QA16_9PEZI</name>
<keyword evidence="3" id="KW-1185">Reference proteome</keyword>
<sequence length="195" mass="20955">MAISAHHNAIQALLRASGCLARLRAVFEVQTPPRLLILDSVGHRDALSPSVLPSFNLSVRPSVCLPLCFPASLGTHLPLSQSPVMFPGTSSLHSPRHTSLDCIVTLLRLARSGSLASTSSPQPRPHRINREGLFKSRRGAMAINQSSKHSCPKEGDTPVLSYAHLHSAVNRPSPARPSWPPSQCRPVQQSPAPLA</sequence>
<gene>
    <name evidence="2" type="ORF">LY79DRAFT_538226</name>
</gene>
<dbReference type="Proteomes" id="UP001230504">
    <property type="component" value="Unassembled WGS sequence"/>
</dbReference>
<reference evidence="2" key="1">
    <citation type="submission" date="2021-06" db="EMBL/GenBank/DDBJ databases">
        <title>Comparative genomics, transcriptomics and evolutionary studies reveal genomic signatures of adaptation to plant cell wall in hemibiotrophic fungi.</title>
        <authorList>
            <consortium name="DOE Joint Genome Institute"/>
            <person name="Baroncelli R."/>
            <person name="Diaz J.F."/>
            <person name="Benocci T."/>
            <person name="Peng M."/>
            <person name="Battaglia E."/>
            <person name="Haridas S."/>
            <person name="Andreopoulos W."/>
            <person name="Labutti K."/>
            <person name="Pangilinan J."/>
            <person name="Floch G.L."/>
            <person name="Makela M.R."/>
            <person name="Henrissat B."/>
            <person name="Grigoriev I.V."/>
            <person name="Crouch J.A."/>
            <person name="De Vries R.P."/>
            <person name="Sukno S.A."/>
            <person name="Thon M.R."/>
        </authorList>
    </citation>
    <scope>NUCLEOTIDE SEQUENCE</scope>
    <source>
        <strain evidence="2">CBS 125086</strain>
    </source>
</reference>
<dbReference type="RefSeq" id="XP_060419463.1">
    <property type="nucleotide sequence ID" value="XM_060556721.1"/>
</dbReference>
<dbReference type="AlphaFoldDB" id="A0AAD8QA16"/>
<dbReference type="GeneID" id="85440961"/>
<feature type="non-terminal residue" evidence="2">
    <location>
        <position position="195"/>
    </location>
</feature>
<feature type="region of interest" description="Disordered" evidence="1">
    <location>
        <begin position="114"/>
        <end position="135"/>
    </location>
</feature>
<dbReference type="EMBL" id="JAHLJV010000004">
    <property type="protein sequence ID" value="KAK1598786.1"/>
    <property type="molecule type" value="Genomic_DNA"/>
</dbReference>
<protein>
    <submittedName>
        <fullName evidence="2">Uncharacterized protein</fullName>
    </submittedName>
</protein>
<evidence type="ECO:0000256" key="1">
    <source>
        <dbReference type="SAM" id="MobiDB-lite"/>
    </source>
</evidence>
<evidence type="ECO:0000313" key="3">
    <source>
        <dbReference type="Proteomes" id="UP001230504"/>
    </source>
</evidence>
<proteinExistence type="predicted"/>
<evidence type="ECO:0000313" key="2">
    <source>
        <dbReference type="EMBL" id="KAK1598786.1"/>
    </source>
</evidence>
<feature type="compositionally biased region" description="Polar residues" evidence="1">
    <location>
        <begin position="185"/>
        <end position="195"/>
    </location>
</feature>